<comment type="caution">
    <text evidence="2">The sequence shown here is derived from an EMBL/GenBank/DDBJ whole genome shotgun (WGS) entry which is preliminary data.</text>
</comment>
<dbReference type="EMBL" id="VOSB01000012">
    <property type="protein sequence ID" value="TXE17412.1"/>
    <property type="molecule type" value="Genomic_DNA"/>
</dbReference>
<feature type="transmembrane region" description="Helical" evidence="1">
    <location>
        <begin position="47"/>
        <end position="67"/>
    </location>
</feature>
<accession>A0A5C7B771</accession>
<protein>
    <submittedName>
        <fullName evidence="2">DUF2834 domain-containing protein</fullName>
    </submittedName>
</protein>
<reference evidence="2 3" key="1">
    <citation type="submission" date="2019-08" db="EMBL/GenBank/DDBJ databases">
        <title>Genome of Psychroserpens burtonensis ACAM 167.</title>
        <authorList>
            <person name="Bowman J.P."/>
        </authorList>
    </citation>
    <scope>NUCLEOTIDE SEQUENCE [LARGE SCALE GENOMIC DNA]</scope>
    <source>
        <strain evidence="2 3">ACAM 167</strain>
    </source>
</reference>
<keyword evidence="3" id="KW-1185">Reference proteome</keyword>
<feature type="transmembrane region" description="Helical" evidence="1">
    <location>
        <begin position="7"/>
        <end position="27"/>
    </location>
</feature>
<dbReference type="AlphaFoldDB" id="A0A5C7B771"/>
<evidence type="ECO:0000313" key="3">
    <source>
        <dbReference type="Proteomes" id="UP000321938"/>
    </source>
</evidence>
<dbReference type="OrthoDB" id="964916at2"/>
<keyword evidence="1" id="KW-0472">Membrane</keyword>
<dbReference type="InterPro" id="IPR021362">
    <property type="entry name" value="DUF2834"/>
</dbReference>
<keyword evidence="1" id="KW-0812">Transmembrane</keyword>
<gene>
    <name evidence="2" type="ORF">ES692_09040</name>
</gene>
<keyword evidence="1" id="KW-1133">Transmembrane helix</keyword>
<dbReference type="Pfam" id="PF11196">
    <property type="entry name" value="DUF2834"/>
    <property type="match status" value="1"/>
</dbReference>
<organism evidence="2 3">
    <name type="scientific">Psychroserpens burtonensis</name>
    <dbReference type="NCBI Taxonomy" id="49278"/>
    <lineage>
        <taxon>Bacteria</taxon>
        <taxon>Pseudomonadati</taxon>
        <taxon>Bacteroidota</taxon>
        <taxon>Flavobacteriia</taxon>
        <taxon>Flavobacteriales</taxon>
        <taxon>Flavobacteriaceae</taxon>
        <taxon>Psychroserpens</taxon>
    </lineage>
</organism>
<dbReference type="STRING" id="1123037.GCA_000425305_01939"/>
<evidence type="ECO:0000256" key="1">
    <source>
        <dbReference type="SAM" id="Phobius"/>
    </source>
</evidence>
<sequence length="119" mass="13922">MKFKHLYLLLAILGLIYTWYFNIQFYLTETDTSVTNFIALTKTTLPAQSIIADITIVVITFLVWIIYESIKLKIKFWWIVIPLTFLVAIAFSFPLFLYMRANRLERIAIDKSSNMSNNG</sequence>
<evidence type="ECO:0000313" key="2">
    <source>
        <dbReference type="EMBL" id="TXE17412.1"/>
    </source>
</evidence>
<dbReference type="Proteomes" id="UP000321938">
    <property type="component" value="Unassembled WGS sequence"/>
</dbReference>
<proteinExistence type="predicted"/>
<feature type="transmembrane region" description="Helical" evidence="1">
    <location>
        <begin position="76"/>
        <end position="97"/>
    </location>
</feature>
<name>A0A5C7B771_9FLAO</name>
<dbReference type="RefSeq" id="WP_028871877.1">
    <property type="nucleotide sequence ID" value="NZ_VOSB01000012.1"/>
</dbReference>